<gene>
    <name evidence="1" type="ORF">WN55_03826</name>
</gene>
<dbReference type="Proteomes" id="UP000076502">
    <property type="component" value="Unassembled WGS sequence"/>
</dbReference>
<dbReference type="AlphaFoldDB" id="A0A154NWT0"/>
<accession>A0A154NWT0</accession>
<name>A0A154NWT0_DUFNO</name>
<sequence length="76" mass="8567">MNVLVKYQAYYSLYHTFNYTAVRVSSIPGLPKDNQAATTAARFCSSLYRGIIPQIASFACEFLYSYKTSSTVSYRA</sequence>
<dbReference type="EMBL" id="KQ434775">
    <property type="protein sequence ID" value="KZC04041.1"/>
    <property type="molecule type" value="Genomic_DNA"/>
</dbReference>
<proteinExistence type="predicted"/>
<evidence type="ECO:0000313" key="1">
    <source>
        <dbReference type="EMBL" id="KZC04041.1"/>
    </source>
</evidence>
<protein>
    <submittedName>
        <fullName evidence="1">Uncharacterized protein</fullName>
    </submittedName>
</protein>
<reference evidence="1 2" key="1">
    <citation type="submission" date="2015-07" db="EMBL/GenBank/DDBJ databases">
        <title>The genome of Dufourea novaeangliae.</title>
        <authorList>
            <person name="Pan H."/>
            <person name="Kapheim K."/>
        </authorList>
    </citation>
    <scope>NUCLEOTIDE SEQUENCE [LARGE SCALE GENOMIC DNA]</scope>
    <source>
        <strain evidence="1">0120121106</strain>
        <tissue evidence="1">Whole body</tissue>
    </source>
</reference>
<keyword evidence="2" id="KW-1185">Reference proteome</keyword>
<evidence type="ECO:0000313" key="2">
    <source>
        <dbReference type="Proteomes" id="UP000076502"/>
    </source>
</evidence>
<organism evidence="1 2">
    <name type="scientific">Dufourea novaeangliae</name>
    <name type="common">Sweat bee</name>
    <dbReference type="NCBI Taxonomy" id="178035"/>
    <lineage>
        <taxon>Eukaryota</taxon>
        <taxon>Metazoa</taxon>
        <taxon>Ecdysozoa</taxon>
        <taxon>Arthropoda</taxon>
        <taxon>Hexapoda</taxon>
        <taxon>Insecta</taxon>
        <taxon>Pterygota</taxon>
        <taxon>Neoptera</taxon>
        <taxon>Endopterygota</taxon>
        <taxon>Hymenoptera</taxon>
        <taxon>Apocrita</taxon>
        <taxon>Aculeata</taxon>
        <taxon>Apoidea</taxon>
        <taxon>Anthophila</taxon>
        <taxon>Halictidae</taxon>
        <taxon>Rophitinae</taxon>
        <taxon>Dufourea</taxon>
    </lineage>
</organism>